<dbReference type="AlphaFoldDB" id="A0AAE0W454"/>
<organism evidence="1 2">
    <name type="scientific">Potamilus streckersoni</name>
    <dbReference type="NCBI Taxonomy" id="2493646"/>
    <lineage>
        <taxon>Eukaryota</taxon>
        <taxon>Metazoa</taxon>
        <taxon>Spiralia</taxon>
        <taxon>Lophotrochozoa</taxon>
        <taxon>Mollusca</taxon>
        <taxon>Bivalvia</taxon>
        <taxon>Autobranchia</taxon>
        <taxon>Heteroconchia</taxon>
        <taxon>Palaeoheterodonta</taxon>
        <taxon>Unionida</taxon>
        <taxon>Unionoidea</taxon>
        <taxon>Unionidae</taxon>
        <taxon>Ambleminae</taxon>
        <taxon>Lampsilini</taxon>
        <taxon>Potamilus</taxon>
    </lineage>
</organism>
<gene>
    <name evidence="1" type="ORF">CHS0354_016005</name>
</gene>
<comment type="caution">
    <text evidence="1">The sequence shown here is derived from an EMBL/GenBank/DDBJ whole genome shotgun (WGS) entry which is preliminary data.</text>
</comment>
<sequence length="122" mass="13475">MVSETVTLPELIKLFLVRSKFCIERFSTTRGTVLCEKSSGPSRSARTARKADSYSNVTSEIVDHQHSVLNHIDRKAASRNFGKECTVVIDVNDVKKIKASEVIRSVEESTGDMSVYAVVPKG</sequence>
<protein>
    <submittedName>
        <fullName evidence="1">Uncharacterized protein</fullName>
    </submittedName>
</protein>
<keyword evidence="2" id="KW-1185">Reference proteome</keyword>
<reference evidence="1" key="3">
    <citation type="submission" date="2023-05" db="EMBL/GenBank/DDBJ databases">
        <authorList>
            <person name="Smith C.H."/>
        </authorList>
    </citation>
    <scope>NUCLEOTIDE SEQUENCE</scope>
    <source>
        <strain evidence="1">CHS0354</strain>
        <tissue evidence="1">Mantle</tissue>
    </source>
</reference>
<proteinExistence type="predicted"/>
<accession>A0AAE0W454</accession>
<name>A0AAE0W454_9BIVA</name>
<dbReference type="EMBL" id="JAEAOA010000998">
    <property type="protein sequence ID" value="KAK3600389.1"/>
    <property type="molecule type" value="Genomic_DNA"/>
</dbReference>
<evidence type="ECO:0000313" key="2">
    <source>
        <dbReference type="Proteomes" id="UP001195483"/>
    </source>
</evidence>
<reference evidence="1" key="1">
    <citation type="journal article" date="2021" name="Genome Biol. Evol.">
        <title>A High-Quality Reference Genome for a Parasitic Bivalve with Doubly Uniparental Inheritance (Bivalvia: Unionida).</title>
        <authorList>
            <person name="Smith C.H."/>
        </authorList>
    </citation>
    <scope>NUCLEOTIDE SEQUENCE</scope>
    <source>
        <strain evidence="1">CHS0354</strain>
    </source>
</reference>
<evidence type="ECO:0000313" key="1">
    <source>
        <dbReference type="EMBL" id="KAK3600389.1"/>
    </source>
</evidence>
<reference evidence="1" key="2">
    <citation type="journal article" date="2021" name="Genome Biol. Evol.">
        <title>Developing a high-quality reference genome for a parasitic bivalve with doubly uniparental inheritance (Bivalvia: Unionida).</title>
        <authorList>
            <person name="Smith C.H."/>
        </authorList>
    </citation>
    <scope>NUCLEOTIDE SEQUENCE</scope>
    <source>
        <strain evidence="1">CHS0354</strain>
        <tissue evidence="1">Mantle</tissue>
    </source>
</reference>
<dbReference type="Proteomes" id="UP001195483">
    <property type="component" value="Unassembled WGS sequence"/>
</dbReference>